<dbReference type="InterPro" id="IPR021924">
    <property type="entry name" value="DUF3537"/>
</dbReference>
<feature type="transmembrane region" description="Helical" evidence="1">
    <location>
        <begin position="62"/>
        <end position="84"/>
    </location>
</feature>
<protein>
    <submittedName>
        <fullName evidence="2">Uncharacterized protein</fullName>
    </submittedName>
</protein>
<evidence type="ECO:0000256" key="1">
    <source>
        <dbReference type="SAM" id="Phobius"/>
    </source>
</evidence>
<keyword evidence="1" id="KW-1133">Transmembrane helix</keyword>
<feature type="transmembrane region" description="Helical" evidence="1">
    <location>
        <begin position="270"/>
        <end position="289"/>
    </location>
</feature>
<comment type="caution">
    <text evidence="2">The sequence shown here is derived from an EMBL/GenBank/DDBJ whole genome shotgun (WGS) entry which is preliminary data.</text>
</comment>
<reference evidence="2 3" key="1">
    <citation type="submission" date="2024-01" db="EMBL/GenBank/DDBJ databases">
        <title>A telomere-to-telomere, gap-free genome of sweet tea (Lithocarpus litseifolius).</title>
        <authorList>
            <person name="Zhou J."/>
        </authorList>
    </citation>
    <scope>NUCLEOTIDE SEQUENCE [LARGE SCALE GENOMIC DNA]</scope>
    <source>
        <strain evidence="2">Zhou-2022a</strain>
        <tissue evidence="2">Leaf</tissue>
    </source>
</reference>
<keyword evidence="1" id="KW-0472">Membrane</keyword>
<evidence type="ECO:0000313" key="2">
    <source>
        <dbReference type="EMBL" id="KAL0004510.1"/>
    </source>
</evidence>
<proteinExistence type="predicted"/>
<dbReference type="PANTHER" id="PTHR31963:SF2">
    <property type="entry name" value="ZINC FINGER CONSTANS-LIKE PROTEIN (DUF3537)"/>
    <property type="match status" value="1"/>
</dbReference>
<dbReference type="Proteomes" id="UP001459277">
    <property type="component" value="Unassembled WGS sequence"/>
</dbReference>
<dbReference type="Pfam" id="PF12056">
    <property type="entry name" value="DUF3537"/>
    <property type="match status" value="2"/>
</dbReference>
<dbReference type="AlphaFoldDB" id="A0AAW2D5T3"/>
<keyword evidence="3" id="KW-1185">Reference proteome</keyword>
<evidence type="ECO:0000313" key="3">
    <source>
        <dbReference type="Proteomes" id="UP001459277"/>
    </source>
</evidence>
<sequence>MADLHINTEESPTQTPLLIPIQNHNHNHQVPQQEQNEETQLDQTLKRLETFLALLGFNQSSWLSIALSWVAFLLIGVVLPVVVLEQSKCSGCELYQIKKFKLDIVASQACLAAVSLLCLSHNLRKYGIRRFLFVDRFNASQFLTLLQTTGYSGTITLINGGDFAVSTIVQVVGIILCLHAATKISHRAQAITSLASRWHALVTCSSADSSQHRVSNNVGNMEPENFLNYIDINYSESDLESLDYVAIPTNSQLASYMSSYHKREAFGMKFTYLVSILHLIPVSVDFVIISQRSRNHA</sequence>
<feature type="transmembrane region" description="Helical" evidence="1">
    <location>
        <begin position="104"/>
        <end position="123"/>
    </location>
</feature>
<keyword evidence="1" id="KW-0812">Transmembrane</keyword>
<organism evidence="2 3">
    <name type="scientific">Lithocarpus litseifolius</name>
    <dbReference type="NCBI Taxonomy" id="425828"/>
    <lineage>
        <taxon>Eukaryota</taxon>
        <taxon>Viridiplantae</taxon>
        <taxon>Streptophyta</taxon>
        <taxon>Embryophyta</taxon>
        <taxon>Tracheophyta</taxon>
        <taxon>Spermatophyta</taxon>
        <taxon>Magnoliopsida</taxon>
        <taxon>eudicotyledons</taxon>
        <taxon>Gunneridae</taxon>
        <taxon>Pentapetalae</taxon>
        <taxon>rosids</taxon>
        <taxon>fabids</taxon>
        <taxon>Fagales</taxon>
        <taxon>Fagaceae</taxon>
        <taxon>Lithocarpus</taxon>
    </lineage>
</organism>
<dbReference type="EMBL" id="JAZDWU010000004">
    <property type="protein sequence ID" value="KAL0004510.1"/>
    <property type="molecule type" value="Genomic_DNA"/>
</dbReference>
<accession>A0AAW2D5T3</accession>
<name>A0AAW2D5T3_9ROSI</name>
<dbReference type="PANTHER" id="PTHR31963">
    <property type="entry name" value="RAS GUANINE NUCLEOTIDE EXCHANGE FACTOR K"/>
    <property type="match status" value="1"/>
</dbReference>
<gene>
    <name evidence="2" type="ORF">SO802_012071</name>
</gene>